<dbReference type="AlphaFoldDB" id="A0A1W2BSK4"/>
<dbReference type="STRING" id="1122930.SAMN02745168_2352"/>
<dbReference type="GO" id="GO:0016887">
    <property type="term" value="F:ATP hydrolysis activity"/>
    <property type="evidence" value="ECO:0007669"/>
    <property type="project" value="InterPro"/>
</dbReference>
<dbReference type="PANTHER" id="PTHR43394">
    <property type="entry name" value="ATP-DEPENDENT PERMEASE MDL1, MITOCHONDRIAL"/>
    <property type="match status" value="1"/>
</dbReference>
<dbReference type="SUPFAM" id="SSF52540">
    <property type="entry name" value="P-loop containing nucleoside triphosphate hydrolases"/>
    <property type="match status" value="1"/>
</dbReference>
<dbReference type="Pfam" id="PF00664">
    <property type="entry name" value="ABC_membrane"/>
    <property type="match status" value="1"/>
</dbReference>
<dbReference type="GO" id="GO:0005886">
    <property type="term" value="C:plasma membrane"/>
    <property type="evidence" value="ECO:0007669"/>
    <property type="project" value="UniProtKB-SubCell"/>
</dbReference>
<protein>
    <submittedName>
        <fullName evidence="12">ATP-binding cassette, subfamily B</fullName>
    </submittedName>
</protein>
<dbReference type="RefSeq" id="WP_084235030.1">
    <property type="nucleotide sequence ID" value="NZ_FWXW01000006.1"/>
</dbReference>
<name>A0A1W2BSK4_9FIRM</name>
<evidence type="ECO:0000313" key="12">
    <source>
        <dbReference type="EMBL" id="SMC75957.1"/>
    </source>
</evidence>
<feature type="transmembrane region" description="Helical" evidence="9">
    <location>
        <begin position="448"/>
        <end position="469"/>
    </location>
</feature>
<dbReference type="PROSITE" id="PS50929">
    <property type="entry name" value="ABC_TM1F"/>
    <property type="match status" value="1"/>
</dbReference>
<evidence type="ECO:0000259" key="11">
    <source>
        <dbReference type="PROSITE" id="PS50929"/>
    </source>
</evidence>
<dbReference type="Gene3D" id="1.20.1560.10">
    <property type="entry name" value="ABC transporter type 1, transmembrane domain"/>
    <property type="match status" value="1"/>
</dbReference>
<evidence type="ECO:0000256" key="7">
    <source>
        <dbReference type="ARBA" id="ARBA00022989"/>
    </source>
</evidence>
<dbReference type="Gene3D" id="3.40.50.300">
    <property type="entry name" value="P-loop containing nucleotide triphosphate hydrolases"/>
    <property type="match status" value="1"/>
</dbReference>
<dbReference type="PANTHER" id="PTHR43394:SF1">
    <property type="entry name" value="ATP-BINDING CASSETTE SUB-FAMILY B MEMBER 10, MITOCHONDRIAL"/>
    <property type="match status" value="1"/>
</dbReference>
<dbReference type="PROSITE" id="PS00211">
    <property type="entry name" value="ABC_TRANSPORTER_1"/>
    <property type="match status" value="1"/>
</dbReference>
<feature type="transmembrane region" description="Helical" evidence="9">
    <location>
        <begin position="408"/>
        <end position="428"/>
    </location>
</feature>
<evidence type="ECO:0000256" key="6">
    <source>
        <dbReference type="ARBA" id="ARBA00022840"/>
    </source>
</evidence>
<dbReference type="Pfam" id="PF00005">
    <property type="entry name" value="ABC_tran"/>
    <property type="match status" value="1"/>
</dbReference>
<keyword evidence="2" id="KW-0813">Transport</keyword>
<keyword evidence="7 9" id="KW-1133">Transmembrane helix</keyword>
<keyword evidence="3" id="KW-1003">Cell membrane</keyword>
<dbReference type="InterPro" id="IPR027417">
    <property type="entry name" value="P-loop_NTPase"/>
</dbReference>
<dbReference type="InterPro" id="IPR039421">
    <property type="entry name" value="Type_1_exporter"/>
</dbReference>
<dbReference type="FunFam" id="3.40.50.300:FF:000221">
    <property type="entry name" value="Multidrug ABC transporter ATP-binding protein"/>
    <property type="match status" value="1"/>
</dbReference>
<evidence type="ECO:0000256" key="4">
    <source>
        <dbReference type="ARBA" id="ARBA00022692"/>
    </source>
</evidence>
<feature type="transmembrane region" description="Helical" evidence="9">
    <location>
        <begin position="328"/>
        <end position="351"/>
    </location>
</feature>
<dbReference type="InterPro" id="IPR011527">
    <property type="entry name" value="ABC1_TM_dom"/>
</dbReference>
<dbReference type="InterPro" id="IPR017871">
    <property type="entry name" value="ABC_transporter-like_CS"/>
</dbReference>
<evidence type="ECO:0000259" key="10">
    <source>
        <dbReference type="PROSITE" id="PS50893"/>
    </source>
</evidence>
<evidence type="ECO:0000256" key="3">
    <source>
        <dbReference type="ARBA" id="ARBA00022475"/>
    </source>
</evidence>
<proteinExistence type="predicted"/>
<comment type="subcellular location">
    <subcellularLocation>
        <location evidence="1">Cell membrane</location>
        <topology evidence="1">Multi-pass membrane protein</topology>
    </subcellularLocation>
</comment>
<dbReference type="CDD" id="cd18548">
    <property type="entry name" value="ABC_6TM_Tm287_like"/>
    <property type="match status" value="1"/>
</dbReference>
<feature type="domain" description="ABC transmembrane type-1" evidence="11">
    <location>
        <begin position="229"/>
        <end position="471"/>
    </location>
</feature>
<feature type="transmembrane region" description="Helical" evidence="9">
    <location>
        <begin position="298"/>
        <end position="322"/>
    </location>
</feature>
<keyword evidence="5" id="KW-0547">Nucleotide-binding</keyword>
<organism evidence="12 13">
    <name type="scientific">Papillibacter cinnamivorans DSM 12816</name>
    <dbReference type="NCBI Taxonomy" id="1122930"/>
    <lineage>
        <taxon>Bacteria</taxon>
        <taxon>Bacillati</taxon>
        <taxon>Bacillota</taxon>
        <taxon>Clostridia</taxon>
        <taxon>Eubacteriales</taxon>
        <taxon>Oscillospiraceae</taxon>
        <taxon>Papillibacter</taxon>
    </lineage>
</organism>
<accession>A0A1W2BSK4</accession>
<dbReference type="InterPro" id="IPR036640">
    <property type="entry name" value="ABC1_TM_sf"/>
</dbReference>
<dbReference type="InterPro" id="IPR003439">
    <property type="entry name" value="ABC_transporter-like_ATP-bd"/>
</dbReference>
<dbReference type="PROSITE" id="PS50893">
    <property type="entry name" value="ABC_TRANSPORTER_2"/>
    <property type="match status" value="1"/>
</dbReference>
<dbReference type="GO" id="GO:0015421">
    <property type="term" value="F:ABC-type oligopeptide transporter activity"/>
    <property type="evidence" value="ECO:0007669"/>
    <property type="project" value="TreeGrafter"/>
</dbReference>
<evidence type="ECO:0000256" key="1">
    <source>
        <dbReference type="ARBA" id="ARBA00004651"/>
    </source>
</evidence>
<gene>
    <name evidence="12" type="ORF">SAMN02745168_2352</name>
</gene>
<dbReference type="OrthoDB" id="9762778at2"/>
<keyword evidence="6 12" id="KW-0067">ATP-binding</keyword>
<evidence type="ECO:0000313" key="13">
    <source>
        <dbReference type="Proteomes" id="UP000192790"/>
    </source>
</evidence>
<evidence type="ECO:0000256" key="2">
    <source>
        <dbReference type="ARBA" id="ARBA00022448"/>
    </source>
</evidence>
<keyword evidence="8 9" id="KW-0472">Membrane</keyword>
<feature type="transmembrane region" description="Helical" evidence="9">
    <location>
        <begin position="232"/>
        <end position="255"/>
    </location>
</feature>
<evidence type="ECO:0000256" key="9">
    <source>
        <dbReference type="SAM" id="Phobius"/>
    </source>
</evidence>
<dbReference type="GO" id="GO:0005524">
    <property type="term" value="F:ATP binding"/>
    <property type="evidence" value="ECO:0007669"/>
    <property type="project" value="UniProtKB-KW"/>
</dbReference>
<keyword evidence="13" id="KW-1185">Reference proteome</keyword>
<evidence type="ECO:0000256" key="8">
    <source>
        <dbReference type="ARBA" id="ARBA00023136"/>
    </source>
</evidence>
<dbReference type="SMART" id="SM00382">
    <property type="entry name" value="AAA"/>
    <property type="match status" value="1"/>
</dbReference>
<dbReference type="InterPro" id="IPR003593">
    <property type="entry name" value="AAA+_ATPase"/>
</dbReference>
<dbReference type="SUPFAM" id="SSF90123">
    <property type="entry name" value="ABC transporter transmembrane region"/>
    <property type="match status" value="1"/>
</dbReference>
<dbReference type="EMBL" id="FWXW01000006">
    <property type="protein sequence ID" value="SMC75957.1"/>
    <property type="molecule type" value="Genomic_DNA"/>
</dbReference>
<feature type="domain" description="ABC transporter" evidence="10">
    <location>
        <begin position="506"/>
        <end position="741"/>
    </location>
</feature>
<dbReference type="Proteomes" id="UP000192790">
    <property type="component" value="Unassembled WGS sequence"/>
</dbReference>
<keyword evidence="4 9" id="KW-0812">Transmembrane</keyword>
<evidence type="ECO:0000256" key="5">
    <source>
        <dbReference type="ARBA" id="ARBA00022741"/>
    </source>
</evidence>
<reference evidence="12 13" key="1">
    <citation type="submission" date="2017-04" db="EMBL/GenBank/DDBJ databases">
        <authorList>
            <person name="Afonso C.L."/>
            <person name="Miller P.J."/>
            <person name="Scott M.A."/>
            <person name="Spackman E."/>
            <person name="Goraichik I."/>
            <person name="Dimitrov K.M."/>
            <person name="Suarez D.L."/>
            <person name="Swayne D.E."/>
        </authorList>
    </citation>
    <scope>NUCLEOTIDE SEQUENCE [LARGE SCALE GENOMIC DNA]</scope>
    <source>
        <strain evidence="12 13">DSM 12816</strain>
    </source>
</reference>
<sequence>MLKILKYMKQSAPAVLVIIVLLVIQATCDLSLPDYTSSIVNVGIQQKGIDSAAPEVLRKSTLDTLALLAGEDGEKISSQYEAVDTASMSEQELEQFNKQYPDLGGEALYQRIPQDETTVGELADTMTRPLLMMEELSGDSETASKIHSALIAMLPSQMQTQAADMSVIQILALLPEEARTQVLSGAQTQMDALPDSFLRQGAIVAIQEEYQELGINLDTKQTRYVLFSGAKMLAIAFASMAASILVGFFASRVAARLGMELRGRVFKKVVSFSGEELNHFSTASLITRSTNDIQQIQLLMAIMLRILFYAPILGIGGIIKVLNTDTSMGWIIVVAVAAILALVLVLFGLAIPRFKRIQKLVDRVNLVTREILSGLPVIRAFSTQSYEEKRFDRANVDLTKTNLFVSRIMAGMMPAMMLVMNGVTLLIVWNGGHAVNSGTMQVGDMMAFIQYTMQIIMAFLMVSMVSIMLPRASVSAVRIEEVLSTKQSIRDPQKPASFSGDVKGLVEFRDVSFHYPNAEEDVLSHISFTAKPGETTAFIGSTGSGKSTLLNLIPRFYDVSEGQILIDGMDIRDVSQHDLRAKLGYVPQHGILFSGTIASNIKYGKQEASDEEMKTAARIAQASDFVEEKPEGYDSSISQGGTNVSGGQKQRLSIARAIAVKPEIYLFDDSFSALDFKTEASLRRALRTETGKSTVLVVAQRINTIMHADQIVVLEEGKIAGIGTHRELMRDCEVYRQIAVSQLSKEELDI</sequence>